<dbReference type="AlphaFoldDB" id="A0A7X1E477"/>
<organism evidence="2 3">
    <name type="scientific">Puniceicoccus vermicola</name>
    <dbReference type="NCBI Taxonomy" id="388746"/>
    <lineage>
        <taxon>Bacteria</taxon>
        <taxon>Pseudomonadati</taxon>
        <taxon>Verrucomicrobiota</taxon>
        <taxon>Opitutia</taxon>
        <taxon>Puniceicoccales</taxon>
        <taxon>Puniceicoccaceae</taxon>
        <taxon>Puniceicoccus</taxon>
    </lineage>
</organism>
<protein>
    <submittedName>
        <fullName evidence="2">Uncharacterized protein</fullName>
    </submittedName>
</protein>
<name>A0A7X1E477_9BACT</name>
<feature type="transmembrane region" description="Helical" evidence="1">
    <location>
        <begin position="47"/>
        <end position="65"/>
    </location>
</feature>
<evidence type="ECO:0000313" key="3">
    <source>
        <dbReference type="Proteomes" id="UP000525652"/>
    </source>
</evidence>
<feature type="transmembrane region" description="Helical" evidence="1">
    <location>
        <begin position="111"/>
        <end position="135"/>
    </location>
</feature>
<proteinExistence type="predicted"/>
<dbReference type="EMBL" id="JACHVA010000070">
    <property type="protein sequence ID" value="MBC2601698.1"/>
    <property type="molecule type" value="Genomic_DNA"/>
</dbReference>
<evidence type="ECO:0000313" key="2">
    <source>
        <dbReference type="EMBL" id="MBC2601698.1"/>
    </source>
</evidence>
<dbReference type="RefSeq" id="WP_185692414.1">
    <property type="nucleotide sequence ID" value="NZ_JACHVA010000070.1"/>
</dbReference>
<keyword evidence="1" id="KW-0472">Membrane</keyword>
<sequence>MEEARNIIIFIGIFFLPVAVVSLIPLFMKWNRKKEWFKEKQNQSWKLLSALAVFNYLGLVGHFIAERNSSTPSILAFDTLPGYFVTVFIGLSLVFGWVLTYTKERNAFSLVYAPIHLACLWLTNYLMLTIVSYGYA</sequence>
<evidence type="ECO:0000256" key="1">
    <source>
        <dbReference type="SAM" id="Phobius"/>
    </source>
</evidence>
<feature type="transmembrane region" description="Helical" evidence="1">
    <location>
        <begin position="6"/>
        <end position="27"/>
    </location>
</feature>
<keyword evidence="1" id="KW-1133">Transmembrane helix</keyword>
<keyword evidence="3" id="KW-1185">Reference proteome</keyword>
<feature type="transmembrane region" description="Helical" evidence="1">
    <location>
        <begin position="80"/>
        <end position="99"/>
    </location>
</feature>
<gene>
    <name evidence="2" type="ORF">H5P30_07895</name>
</gene>
<dbReference type="Proteomes" id="UP000525652">
    <property type="component" value="Unassembled WGS sequence"/>
</dbReference>
<accession>A0A7X1E477</accession>
<keyword evidence="1" id="KW-0812">Transmembrane</keyword>
<comment type="caution">
    <text evidence="2">The sequence shown here is derived from an EMBL/GenBank/DDBJ whole genome shotgun (WGS) entry which is preliminary data.</text>
</comment>
<reference evidence="2 3" key="1">
    <citation type="submission" date="2020-07" db="EMBL/GenBank/DDBJ databases">
        <authorList>
            <person name="Feng X."/>
        </authorList>
    </citation>
    <scope>NUCLEOTIDE SEQUENCE [LARGE SCALE GENOMIC DNA]</scope>
    <source>
        <strain evidence="2 3">JCM14086</strain>
    </source>
</reference>